<dbReference type="PANTHER" id="PTHR10628">
    <property type="entry name" value="SIALIDASE"/>
    <property type="match status" value="1"/>
</dbReference>
<dbReference type="Pfam" id="PF13088">
    <property type="entry name" value="BNR_2"/>
    <property type="match status" value="1"/>
</dbReference>
<organism evidence="2">
    <name type="scientific">bioreactor metagenome</name>
    <dbReference type="NCBI Taxonomy" id="1076179"/>
    <lineage>
        <taxon>unclassified sequences</taxon>
        <taxon>metagenomes</taxon>
        <taxon>ecological metagenomes</taxon>
    </lineage>
</organism>
<dbReference type="GO" id="GO:0004308">
    <property type="term" value="F:exo-alpha-sialidase activity"/>
    <property type="evidence" value="ECO:0007669"/>
    <property type="project" value="InterPro"/>
</dbReference>
<protein>
    <recommendedName>
        <fullName evidence="1">Sialidase domain-containing protein</fullName>
    </recommendedName>
</protein>
<dbReference type="GO" id="GO:0006689">
    <property type="term" value="P:ganglioside catabolic process"/>
    <property type="evidence" value="ECO:0007669"/>
    <property type="project" value="TreeGrafter"/>
</dbReference>
<reference evidence="2" key="1">
    <citation type="submission" date="2019-08" db="EMBL/GenBank/DDBJ databases">
        <authorList>
            <person name="Kucharzyk K."/>
            <person name="Murdoch R.W."/>
            <person name="Higgins S."/>
            <person name="Loffler F."/>
        </authorList>
    </citation>
    <scope>NUCLEOTIDE SEQUENCE</scope>
</reference>
<feature type="domain" description="Sialidase" evidence="1">
    <location>
        <begin position="268"/>
        <end position="577"/>
    </location>
</feature>
<dbReference type="GO" id="GO:0016020">
    <property type="term" value="C:membrane"/>
    <property type="evidence" value="ECO:0007669"/>
    <property type="project" value="TreeGrafter"/>
</dbReference>
<comment type="caution">
    <text evidence="2">The sequence shown here is derived from an EMBL/GenBank/DDBJ whole genome shotgun (WGS) entry which is preliminary data.</text>
</comment>
<dbReference type="CDD" id="cd15482">
    <property type="entry name" value="Sialidase_non-viral"/>
    <property type="match status" value="1"/>
</dbReference>
<proteinExistence type="predicted"/>
<name>A0A644U3K6_9ZZZZ</name>
<dbReference type="EMBL" id="VSSQ01000073">
    <property type="protein sequence ID" value="MPL73477.1"/>
    <property type="molecule type" value="Genomic_DNA"/>
</dbReference>
<dbReference type="AlphaFoldDB" id="A0A644U3K6"/>
<dbReference type="SUPFAM" id="SSF50939">
    <property type="entry name" value="Sialidases"/>
    <property type="match status" value="1"/>
</dbReference>
<evidence type="ECO:0000259" key="1">
    <source>
        <dbReference type="Pfam" id="PF13088"/>
    </source>
</evidence>
<dbReference type="InterPro" id="IPR036278">
    <property type="entry name" value="Sialidase_sf"/>
</dbReference>
<dbReference type="InterPro" id="IPR026856">
    <property type="entry name" value="Sialidase_fam"/>
</dbReference>
<dbReference type="GO" id="GO:0005737">
    <property type="term" value="C:cytoplasm"/>
    <property type="evidence" value="ECO:0007669"/>
    <property type="project" value="TreeGrafter"/>
</dbReference>
<gene>
    <name evidence="2" type="ORF">SDC9_19277</name>
</gene>
<sequence>MKKNPLKTCILLIMFILLMLTTAFSRNGESLIRQFHDRYAGTGTCNRFPGILSEKQIQYFLAHIRPDTAESCQTCINRHTGNGKVTGDGTVKVKAVYKKVPLFINRHNPGIITLEINSSADENNLKSIKINYSRGSDVHIIDSVLVYIQETGKDEAAARKLFAVTGKATKSLFPVAGEKPSGKSSIYHFGFILKDGIRLEQSFRIESVDLTFSETGKLRIPSGTTFRYRPALVLRGAGQDNVHTYRIPGLITTNAGTLIAIYDIRYNNSKDLQEDIDIGMSRSTDGGQSWEPMKVIMDMGEWGGRPQRLNGTGDPCILYDHFTGTLWVAALWMSGSHHEKMLWWDSKPGMTPEETGQFILAKSTDDGISWSDPVNITSQIKDPSWQLLLAGPGRGLTLSDGTLVFPVQYKSDLGVQALDGGQYTCQSTIVYSTDKGKTWQIGTGAKPNTTEAQAVELSDGSIMLNMRDDLNRAAKDKGNGRAVAISRDLGKNWALHPSSNHALIEPNCMASLISANVKAGRKTIPVLFFSNPSHASERKNMTIKASTDEGNTWPPENQILLNEETGFGYSCLTITKDKCVGILYEGDRELFFQKIPVAEINIR</sequence>
<evidence type="ECO:0000313" key="2">
    <source>
        <dbReference type="EMBL" id="MPL73477.1"/>
    </source>
</evidence>
<accession>A0A644U3K6</accession>
<dbReference type="Gene3D" id="2.120.10.10">
    <property type="match status" value="1"/>
</dbReference>
<dbReference type="GO" id="GO:0009313">
    <property type="term" value="P:oligosaccharide catabolic process"/>
    <property type="evidence" value="ECO:0007669"/>
    <property type="project" value="TreeGrafter"/>
</dbReference>
<dbReference type="PANTHER" id="PTHR10628:SF30">
    <property type="entry name" value="EXO-ALPHA-SIALIDASE"/>
    <property type="match status" value="1"/>
</dbReference>
<dbReference type="InterPro" id="IPR011040">
    <property type="entry name" value="Sialidase"/>
</dbReference>